<evidence type="ECO:0000313" key="7">
    <source>
        <dbReference type="Proteomes" id="UP000831963"/>
    </source>
</evidence>
<keyword evidence="1" id="KW-0805">Transcription regulation</keyword>
<keyword evidence="7" id="KW-1185">Reference proteome</keyword>
<dbReference type="PANTHER" id="PTHR30055">
    <property type="entry name" value="HTH-TYPE TRANSCRIPTIONAL REGULATOR RUTR"/>
    <property type="match status" value="1"/>
</dbReference>
<dbReference type="EMBL" id="CP078077">
    <property type="protein sequence ID" value="UPL14732.1"/>
    <property type="molecule type" value="Genomic_DNA"/>
</dbReference>
<evidence type="ECO:0000256" key="3">
    <source>
        <dbReference type="ARBA" id="ARBA00023163"/>
    </source>
</evidence>
<evidence type="ECO:0000256" key="4">
    <source>
        <dbReference type="PROSITE-ProRule" id="PRU00335"/>
    </source>
</evidence>
<keyword evidence="2 4" id="KW-0238">DNA-binding</keyword>
<dbReference type="Pfam" id="PF00440">
    <property type="entry name" value="TetR_N"/>
    <property type="match status" value="1"/>
</dbReference>
<dbReference type="PANTHER" id="PTHR30055:SF148">
    <property type="entry name" value="TETR-FAMILY TRANSCRIPTIONAL REGULATOR"/>
    <property type="match status" value="1"/>
</dbReference>
<accession>A0ABY4IPL5</accession>
<dbReference type="InterPro" id="IPR009057">
    <property type="entry name" value="Homeodomain-like_sf"/>
</dbReference>
<dbReference type="InterPro" id="IPR011075">
    <property type="entry name" value="TetR_C"/>
</dbReference>
<evidence type="ECO:0000313" key="6">
    <source>
        <dbReference type="EMBL" id="UPL14732.1"/>
    </source>
</evidence>
<feature type="domain" description="HTH tetR-type" evidence="5">
    <location>
        <begin position="12"/>
        <end position="72"/>
    </location>
</feature>
<proteinExistence type="predicted"/>
<keyword evidence="3" id="KW-0804">Transcription</keyword>
<protein>
    <submittedName>
        <fullName evidence="6">TetR/AcrR family transcriptional regulator</fullName>
    </submittedName>
</protein>
<evidence type="ECO:0000259" key="5">
    <source>
        <dbReference type="PROSITE" id="PS50977"/>
    </source>
</evidence>
<reference evidence="6 7" key="1">
    <citation type="submission" date="2021-06" db="EMBL/GenBank/DDBJ databases">
        <title>Genome-based taxonomic framework of Microbacterium strains isolated from marine environment, the description of four new species and reclassification of four preexisting species.</title>
        <authorList>
            <person name="Lee S.D."/>
            <person name="Kim S.-M."/>
            <person name="Byeon Y.-S."/>
            <person name="Yang H.L."/>
            <person name="Kim I.S."/>
        </authorList>
    </citation>
    <scope>NUCLEOTIDE SEQUENCE [LARGE SCALE GENOMIC DNA]</scope>
    <source>
        <strain evidence="6 7">SSW1-36</strain>
    </source>
</reference>
<evidence type="ECO:0000256" key="1">
    <source>
        <dbReference type="ARBA" id="ARBA00023015"/>
    </source>
</evidence>
<dbReference type="InterPro" id="IPR036271">
    <property type="entry name" value="Tet_transcr_reg_TetR-rel_C_sf"/>
</dbReference>
<dbReference type="Gene3D" id="1.10.357.10">
    <property type="entry name" value="Tetracycline Repressor, domain 2"/>
    <property type="match status" value="1"/>
</dbReference>
<dbReference type="SUPFAM" id="SSF46689">
    <property type="entry name" value="Homeodomain-like"/>
    <property type="match status" value="1"/>
</dbReference>
<dbReference type="PRINTS" id="PR00455">
    <property type="entry name" value="HTHTETR"/>
</dbReference>
<sequence>MAESRIGRPPDQRTRVAALRATRELLLARGYEGVAMSDIAAAAGVPRQTLYRRWPTKQALVADCVLDDVLPVELVVVAATGDLRADIDLWLQSSIASIEADADAALFRALLVASASDESARQRMVDHFLAPLRSAIERSFAAAGREGHELVADALLGAMVAAIVSRDAEALRRVRDLGDLLTRG</sequence>
<feature type="DNA-binding region" description="H-T-H motif" evidence="4">
    <location>
        <begin position="35"/>
        <end position="54"/>
    </location>
</feature>
<organism evidence="6 7">
    <name type="scientific">Microbacterium galbinum</name>
    <dbReference type="NCBI Taxonomy" id="2851646"/>
    <lineage>
        <taxon>Bacteria</taxon>
        <taxon>Bacillati</taxon>
        <taxon>Actinomycetota</taxon>
        <taxon>Actinomycetes</taxon>
        <taxon>Micrococcales</taxon>
        <taxon>Microbacteriaceae</taxon>
        <taxon>Microbacterium</taxon>
    </lineage>
</organism>
<dbReference type="InterPro" id="IPR050109">
    <property type="entry name" value="HTH-type_TetR-like_transc_reg"/>
</dbReference>
<dbReference type="SUPFAM" id="SSF48498">
    <property type="entry name" value="Tetracyclin repressor-like, C-terminal domain"/>
    <property type="match status" value="1"/>
</dbReference>
<dbReference type="Proteomes" id="UP000831963">
    <property type="component" value="Chromosome"/>
</dbReference>
<evidence type="ECO:0000256" key="2">
    <source>
        <dbReference type="ARBA" id="ARBA00023125"/>
    </source>
</evidence>
<dbReference type="Pfam" id="PF16859">
    <property type="entry name" value="TetR_C_11"/>
    <property type="match status" value="1"/>
</dbReference>
<gene>
    <name evidence="6" type="ORF">KV396_09680</name>
</gene>
<dbReference type="InterPro" id="IPR001647">
    <property type="entry name" value="HTH_TetR"/>
</dbReference>
<dbReference type="PROSITE" id="PS50977">
    <property type="entry name" value="HTH_TETR_2"/>
    <property type="match status" value="1"/>
</dbReference>
<name>A0ABY4IPL5_9MICO</name>
<dbReference type="RefSeq" id="WP_247632898.1">
    <property type="nucleotide sequence ID" value="NZ_CP078077.1"/>
</dbReference>